<feature type="domain" description="PXA" evidence="2">
    <location>
        <begin position="86"/>
        <end position="195"/>
    </location>
</feature>
<organism evidence="3 4">
    <name type="scientific">Kazachstania africana (strain ATCC 22294 / BCRC 22015 / CBS 2517 / CECT 1963 / NBRC 1671 / NRRL Y-8276)</name>
    <name type="common">Yeast</name>
    <name type="synonym">Kluyveromyces africanus</name>
    <dbReference type="NCBI Taxonomy" id="1071382"/>
    <lineage>
        <taxon>Eukaryota</taxon>
        <taxon>Fungi</taxon>
        <taxon>Dikarya</taxon>
        <taxon>Ascomycota</taxon>
        <taxon>Saccharomycotina</taxon>
        <taxon>Saccharomycetes</taxon>
        <taxon>Saccharomycetales</taxon>
        <taxon>Saccharomycetaceae</taxon>
        <taxon>Kazachstania</taxon>
    </lineage>
</organism>
<evidence type="ECO:0000256" key="1">
    <source>
        <dbReference type="SAM" id="MobiDB-lite"/>
    </source>
</evidence>
<dbReference type="Proteomes" id="UP000005220">
    <property type="component" value="Chromosome 2"/>
</dbReference>
<accession>H2ARA5</accession>
<dbReference type="KEGG" id="kaf:KAFR_0B06090"/>
<keyword evidence="4" id="KW-1185">Reference proteome</keyword>
<dbReference type="HOGENOM" id="CLU_038967_0_0_1"/>
<dbReference type="AlphaFoldDB" id="H2ARA5"/>
<gene>
    <name evidence="3" type="primary">KAFR0B06090</name>
    <name evidence="3" type="ORF">KAFR_0B06090</name>
</gene>
<dbReference type="InterPro" id="IPR003114">
    <property type="entry name" value="Phox_assoc"/>
</dbReference>
<dbReference type="RefSeq" id="XP_003956040.1">
    <property type="nucleotide sequence ID" value="XM_003955991.1"/>
</dbReference>
<dbReference type="GO" id="GO:0071561">
    <property type="term" value="C:nucleus-vacuole junction"/>
    <property type="evidence" value="ECO:0007669"/>
    <property type="project" value="EnsemblFungi"/>
</dbReference>
<dbReference type="Pfam" id="PF02194">
    <property type="entry name" value="PXA"/>
    <property type="match status" value="1"/>
</dbReference>
<proteinExistence type="predicted"/>
<dbReference type="STRING" id="1071382.H2ARA5"/>
<dbReference type="EMBL" id="HE650822">
    <property type="protein sequence ID" value="CCF56905.1"/>
    <property type="molecule type" value="Genomic_DNA"/>
</dbReference>
<reference evidence="3 4" key="1">
    <citation type="journal article" date="2011" name="Proc. Natl. Acad. Sci. U.S.A.">
        <title>Evolutionary erosion of yeast sex chromosomes by mating-type switching accidents.</title>
        <authorList>
            <person name="Gordon J.L."/>
            <person name="Armisen D."/>
            <person name="Proux-Wera E."/>
            <person name="Oheigeartaigh S.S."/>
            <person name="Byrne K.P."/>
            <person name="Wolfe K.H."/>
        </authorList>
    </citation>
    <scope>NUCLEOTIDE SEQUENCE [LARGE SCALE GENOMIC DNA]</scope>
    <source>
        <strain evidence="4">ATCC 22294 / BCRC 22015 / CBS 2517 / CECT 1963 / NBRC 1671 / NRRL Y-8276</strain>
    </source>
</reference>
<evidence type="ECO:0000259" key="2">
    <source>
        <dbReference type="Pfam" id="PF02194"/>
    </source>
</evidence>
<name>H2ARA5_KAZAF</name>
<feature type="compositionally biased region" description="Basic residues" evidence="1">
    <location>
        <begin position="30"/>
        <end position="39"/>
    </location>
</feature>
<evidence type="ECO:0000313" key="4">
    <source>
        <dbReference type="Proteomes" id="UP000005220"/>
    </source>
</evidence>
<dbReference type="GeneID" id="13884787"/>
<dbReference type="InParanoid" id="H2ARA5"/>
<evidence type="ECO:0000313" key="3">
    <source>
        <dbReference type="EMBL" id="CCF56905.1"/>
    </source>
</evidence>
<dbReference type="FunCoup" id="H2ARA5">
    <property type="interactions" value="28"/>
</dbReference>
<feature type="region of interest" description="Disordered" evidence="1">
    <location>
        <begin position="30"/>
        <end position="49"/>
    </location>
</feature>
<sequence>MPNVLYNNNSNLIRRFQRSSLSRQHRLKVSQKASLKKNAHNNDPEEDIPFESQFGKNSEAYLRELACSIYPSSLHKSICSLSSYPDLQIHVFVALLVKNFINSWYGTKIPAKDDQFHNEIFSIIQRLLGSVRNNNIDFELLLLDDLPYIIANHLMTLQICKTKTTNKQLIYQQYCRINLLDEARYPYTISNVIQDSLNSHSTLQIAFIDSLLNQLLLGRVADSAMEPYYVIRLLAKISKKINDQKSKVNKNKVQSRFPSNFNSVYKYFRFLFDRRKEYNEKIARQFSERYIFSFLLCDVLHLHLRKPILYFLFKMILSIPVVNFILKDVFGRYLVENTIRNKIFIGGSMNFLRTTLFPNDNSMGPRTIIPTGLEFELIKVDCSDEMWKACLTLKLNYLLGLRKDDIIFLVDLICVDKSCSKLLCFTLIDCILAHLTE</sequence>
<dbReference type="OrthoDB" id="5582218at2759"/>
<dbReference type="eggNOG" id="ENOG502RYUQ">
    <property type="taxonomic scope" value="Eukaryota"/>
</dbReference>
<protein>
    <recommendedName>
        <fullName evidence="2">PXA domain-containing protein</fullName>
    </recommendedName>
</protein>